<dbReference type="Proteomes" id="UP000197138">
    <property type="component" value="Unassembled WGS sequence"/>
</dbReference>
<comment type="caution">
    <text evidence="1">The sequence shown here is derived from an EMBL/GenBank/DDBJ whole genome shotgun (WGS) entry which is preliminary data.</text>
</comment>
<reference evidence="2" key="1">
    <citation type="journal article" date="2017" name="Plant J.">
        <title>The pomegranate (Punica granatum L.) genome and the genomics of punicalagin biosynthesis.</title>
        <authorList>
            <person name="Qin G."/>
            <person name="Xu C."/>
            <person name="Ming R."/>
            <person name="Tang H."/>
            <person name="Guyot R."/>
            <person name="Kramer E.M."/>
            <person name="Hu Y."/>
            <person name="Yi X."/>
            <person name="Qi Y."/>
            <person name="Xu X."/>
            <person name="Gao Z."/>
            <person name="Pan H."/>
            <person name="Jian J."/>
            <person name="Tian Y."/>
            <person name="Yue Z."/>
            <person name="Xu Y."/>
        </authorList>
    </citation>
    <scope>NUCLEOTIDE SEQUENCE [LARGE SCALE GENOMIC DNA]</scope>
    <source>
        <strain evidence="2">cv. Dabenzi</strain>
    </source>
</reference>
<dbReference type="AlphaFoldDB" id="A0A218WJR3"/>
<sequence length="149" mass="16387">MNDHFYHLQGTVRVDPTTLGTNDHHGHLEESLGYPRPPTLPQNSIGNLRGDVRPDLCQSGLSTLPFRTVRVDPTTLGTNDHHGHLEESLGYPRPPTLPQNSIGNLRGDVRPDLCQSGLSTLPFRSVWCHSGLFNGKQPKPDPSTVQPDS</sequence>
<evidence type="ECO:0000313" key="1">
    <source>
        <dbReference type="EMBL" id="OWM72886.1"/>
    </source>
</evidence>
<protein>
    <submittedName>
        <fullName evidence="1">Uncharacterized protein</fullName>
    </submittedName>
</protein>
<dbReference type="EMBL" id="MTKT01003975">
    <property type="protein sequence ID" value="OWM72886.1"/>
    <property type="molecule type" value="Genomic_DNA"/>
</dbReference>
<gene>
    <name evidence="1" type="ORF">CDL15_Pgr023292</name>
</gene>
<accession>A0A218WJR3</accession>
<evidence type="ECO:0000313" key="2">
    <source>
        <dbReference type="Proteomes" id="UP000197138"/>
    </source>
</evidence>
<organism evidence="1 2">
    <name type="scientific">Punica granatum</name>
    <name type="common">Pomegranate</name>
    <dbReference type="NCBI Taxonomy" id="22663"/>
    <lineage>
        <taxon>Eukaryota</taxon>
        <taxon>Viridiplantae</taxon>
        <taxon>Streptophyta</taxon>
        <taxon>Embryophyta</taxon>
        <taxon>Tracheophyta</taxon>
        <taxon>Spermatophyta</taxon>
        <taxon>Magnoliopsida</taxon>
        <taxon>eudicotyledons</taxon>
        <taxon>Gunneridae</taxon>
        <taxon>Pentapetalae</taxon>
        <taxon>rosids</taxon>
        <taxon>malvids</taxon>
        <taxon>Myrtales</taxon>
        <taxon>Lythraceae</taxon>
        <taxon>Punica</taxon>
    </lineage>
</organism>
<name>A0A218WJR3_PUNGR</name>
<proteinExistence type="predicted"/>